<reference evidence="3 4" key="1">
    <citation type="submission" date="2021-05" db="EMBL/GenBank/DDBJ databases">
        <title>Shewanella sp. JM162201.</title>
        <authorList>
            <person name="Xu S."/>
            <person name="Li A."/>
        </authorList>
    </citation>
    <scope>NUCLEOTIDE SEQUENCE [LARGE SCALE GENOMIC DNA]</scope>
    <source>
        <strain evidence="3 4">JM162201</strain>
    </source>
</reference>
<proteinExistence type="inferred from homology"/>
<dbReference type="Pfam" id="PF13561">
    <property type="entry name" value="adh_short_C2"/>
    <property type="match status" value="1"/>
</dbReference>
<dbReference type="InterPro" id="IPR036291">
    <property type="entry name" value="NAD(P)-bd_dom_sf"/>
</dbReference>
<organism evidence="3 4">
    <name type="scientific">Shewanella jiangmenensis</name>
    <dbReference type="NCBI Taxonomy" id="2837387"/>
    <lineage>
        <taxon>Bacteria</taxon>
        <taxon>Pseudomonadati</taxon>
        <taxon>Pseudomonadota</taxon>
        <taxon>Gammaproteobacteria</taxon>
        <taxon>Alteromonadales</taxon>
        <taxon>Shewanellaceae</taxon>
        <taxon>Shewanella</taxon>
    </lineage>
</organism>
<protein>
    <submittedName>
        <fullName evidence="3">SDR family oxidoreductase</fullName>
    </submittedName>
</protein>
<feature type="domain" description="Ketoreductase" evidence="2">
    <location>
        <begin position="11"/>
        <end position="193"/>
    </location>
</feature>
<evidence type="ECO:0000256" key="1">
    <source>
        <dbReference type="ARBA" id="ARBA00006484"/>
    </source>
</evidence>
<dbReference type="Gene3D" id="3.40.50.720">
    <property type="entry name" value="NAD(P)-binding Rossmann-like Domain"/>
    <property type="match status" value="1"/>
</dbReference>
<dbReference type="PANTHER" id="PTHR43975">
    <property type="entry name" value="ZGC:101858"/>
    <property type="match status" value="1"/>
</dbReference>
<evidence type="ECO:0000259" key="2">
    <source>
        <dbReference type="SMART" id="SM00822"/>
    </source>
</evidence>
<accession>A0ABS5UYT4</accession>
<name>A0ABS5UYT4_9GAMM</name>
<dbReference type="RefSeq" id="WP_214505507.1">
    <property type="nucleotide sequence ID" value="NZ_JAHEPS010000001.1"/>
</dbReference>
<dbReference type="EMBL" id="JAHEPS010000001">
    <property type="protein sequence ID" value="MBT1443316.1"/>
    <property type="molecule type" value="Genomic_DNA"/>
</dbReference>
<comment type="caution">
    <text evidence="3">The sequence shown here is derived from an EMBL/GenBank/DDBJ whole genome shotgun (WGS) entry which is preliminary data.</text>
</comment>
<evidence type="ECO:0000313" key="3">
    <source>
        <dbReference type="EMBL" id="MBT1443316.1"/>
    </source>
</evidence>
<sequence>MNPTSPAPETKTLLITGATSGIGYAAARHFIELGWKLVITGRDKARLERACEKLKQETGAEVLGILADSAELSHLGPLVQTLDECNIRLDGLLLNAGVFQPFALTDMSDELYEQTMQVNFKGPLFTLNALLPKLNRGASVVYTSSIAVDKGFAGAAIYSASKGAFEAAMKALNLELAGQKIRINSLRPGVTLTEIQQKAGFSQAQIDGLGGQLAATAFGDFLLPSHMLSALTFLLSPGSEGVIGTTVTVDGGYCL</sequence>
<dbReference type="SMART" id="SM00822">
    <property type="entry name" value="PKS_KR"/>
    <property type="match status" value="1"/>
</dbReference>
<dbReference type="InterPro" id="IPR057326">
    <property type="entry name" value="KR_dom"/>
</dbReference>
<gene>
    <name evidence="3" type="ORF">KJI95_02075</name>
</gene>
<evidence type="ECO:0000313" key="4">
    <source>
        <dbReference type="Proteomes" id="UP001195903"/>
    </source>
</evidence>
<dbReference type="CDD" id="cd05233">
    <property type="entry name" value="SDR_c"/>
    <property type="match status" value="1"/>
</dbReference>
<comment type="similarity">
    <text evidence="1">Belongs to the short-chain dehydrogenases/reductases (SDR) family.</text>
</comment>
<dbReference type="InterPro" id="IPR002347">
    <property type="entry name" value="SDR_fam"/>
</dbReference>
<dbReference type="SUPFAM" id="SSF51735">
    <property type="entry name" value="NAD(P)-binding Rossmann-fold domains"/>
    <property type="match status" value="1"/>
</dbReference>
<dbReference type="PRINTS" id="PR00081">
    <property type="entry name" value="GDHRDH"/>
</dbReference>
<dbReference type="Proteomes" id="UP001195903">
    <property type="component" value="Unassembled WGS sequence"/>
</dbReference>
<keyword evidence="4" id="KW-1185">Reference proteome</keyword>
<dbReference type="PANTHER" id="PTHR43975:SF2">
    <property type="entry name" value="EG:BACR7A4.14 PROTEIN-RELATED"/>
    <property type="match status" value="1"/>
</dbReference>